<feature type="transmembrane region" description="Helical" evidence="13">
    <location>
        <begin position="1017"/>
        <end position="1038"/>
    </location>
</feature>
<dbReference type="OrthoDB" id="415460at2759"/>
<evidence type="ECO:0000256" key="1">
    <source>
        <dbReference type="ARBA" id="ARBA00004141"/>
    </source>
</evidence>
<dbReference type="PRINTS" id="PR01333">
    <property type="entry name" value="2POREKCHANEL"/>
</dbReference>
<keyword evidence="4 13" id="KW-0812">Transmembrane</keyword>
<accession>A0A9W7E0V6</accession>
<keyword evidence="3" id="KW-0633">Potassium transport</keyword>
<dbReference type="PANTHER" id="PTHR11537">
    <property type="entry name" value="VOLTAGE-GATED POTASSIUM CHANNEL"/>
    <property type="match status" value="1"/>
</dbReference>
<dbReference type="InterPro" id="IPR003280">
    <property type="entry name" value="2pore_dom_K_chnl"/>
</dbReference>
<dbReference type="GO" id="GO:0005249">
    <property type="term" value="F:voltage-gated potassium channel activity"/>
    <property type="evidence" value="ECO:0007669"/>
    <property type="project" value="InterPro"/>
</dbReference>
<gene>
    <name evidence="15" type="ORF">TrST_g1046</name>
</gene>
<dbReference type="InterPro" id="IPR028325">
    <property type="entry name" value="VG_K_chnl"/>
</dbReference>
<evidence type="ECO:0000313" key="16">
    <source>
        <dbReference type="Proteomes" id="UP001165085"/>
    </source>
</evidence>
<feature type="transmembrane region" description="Helical" evidence="13">
    <location>
        <begin position="303"/>
        <end position="323"/>
    </location>
</feature>
<feature type="transmembrane region" description="Helical" evidence="13">
    <location>
        <begin position="335"/>
        <end position="354"/>
    </location>
</feature>
<feature type="compositionally biased region" description="Low complexity" evidence="12">
    <location>
        <begin position="585"/>
        <end position="594"/>
    </location>
</feature>
<evidence type="ECO:0000256" key="11">
    <source>
        <dbReference type="ARBA" id="ARBA00023303"/>
    </source>
</evidence>
<evidence type="ECO:0000256" key="13">
    <source>
        <dbReference type="SAM" id="Phobius"/>
    </source>
</evidence>
<organism evidence="15 16">
    <name type="scientific">Triparma strigata</name>
    <dbReference type="NCBI Taxonomy" id="1606541"/>
    <lineage>
        <taxon>Eukaryota</taxon>
        <taxon>Sar</taxon>
        <taxon>Stramenopiles</taxon>
        <taxon>Ochrophyta</taxon>
        <taxon>Bolidophyceae</taxon>
        <taxon>Parmales</taxon>
        <taxon>Triparmaceae</taxon>
        <taxon>Triparma</taxon>
    </lineage>
</organism>
<feature type="compositionally biased region" description="Basic residues" evidence="12">
    <location>
        <begin position="554"/>
        <end position="565"/>
    </location>
</feature>
<keyword evidence="10 13" id="KW-0472">Membrane</keyword>
<keyword evidence="16" id="KW-1185">Reference proteome</keyword>
<evidence type="ECO:0000256" key="4">
    <source>
        <dbReference type="ARBA" id="ARBA00022692"/>
    </source>
</evidence>
<keyword evidence="9" id="KW-0406">Ion transport</keyword>
<evidence type="ECO:0000256" key="12">
    <source>
        <dbReference type="SAM" id="MobiDB-lite"/>
    </source>
</evidence>
<protein>
    <recommendedName>
        <fullName evidence="14">Ion transport domain-containing protein</fullName>
    </recommendedName>
</protein>
<evidence type="ECO:0000256" key="8">
    <source>
        <dbReference type="ARBA" id="ARBA00022989"/>
    </source>
</evidence>
<evidence type="ECO:0000256" key="5">
    <source>
        <dbReference type="ARBA" id="ARBA00022826"/>
    </source>
</evidence>
<feature type="region of interest" description="Disordered" evidence="12">
    <location>
        <begin position="544"/>
        <end position="667"/>
    </location>
</feature>
<reference evidence="16" key="1">
    <citation type="journal article" date="2023" name="Commun. Biol.">
        <title>Genome analysis of Parmales, the sister group of diatoms, reveals the evolutionary specialization of diatoms from phago-mixotrophs to photoautotrophs.</title>
        <authorList>
            <person name="Ban H."/>
            <person name="Sato S."/>
            <person name="Yoshikawa S."/>
            <person name="Yamada K."/>
            <person name="Nakamura Y."/>
            <person name="Ichinomiya M."/>
            <person name="Sato N."/>
            <person name="Blanc-Mathieu R."/>
            <person name="Endo H."/>
            <person name="Kuwata A."/>
            <person name="Ogata H."/>
        </authorList>
    </citation>
    <scope>NUCLEOTIDE SEQUENCE [LARGE SCALE GENOMIC DNA]</scope>
    <source>
        <strain evidence="16">NIES 3701</strain>
    </source>
</reference>
<dbReference type="InterPro" id="IPR005821">
    <property type="entry name" value="Ion_trans_dom"/>
</dbReference>
<dbReference type="SUPFAM" id="SSF81324">
    <property type="entry name" value="Voltage-gated potassium channels"/>
    <property type="match status" value="2"/>
</dbReference>
<feature type="transmembrane region" description="Helical" evidence="13">
    <location>
        <begin position="1084"/>
        <end position="1103"/>
    </location>
</feature>
<evidence type="ECO:0000256" key="3">
    <source>
        <dbReference type="ARBA" id="ARBA00022538"/>
    </source>
</evidence>
<evidence type="ECO:0000256" key="2">
    <source>
        <dbReference type="ARBA" id="ARBA00022448"/>
    </source>
</evidence>
<dbReference type="Gene3D" id="1.20.120.350">
    <property type="entry name" value="Voltage-gated potassium channels. Chain C"/>
    <property type="match status" value="2"/>
</dbReference>
<keyword evidence="2" id="KW-0813">Transport</keyword>
<evidence type="ECO:0000256" key="10">
    <source>
        <dbReference type="ARBA" id="ARBA00023136"/>
    </source>
</evidence>
<keyword evidence="11" id="KW-0407">Ion channel</keyword>
<dbReference type="GO" id="GO:0008076">
    <property type="term" value="C:voltage-gated potassium channel complex"/>
    <property type="evidence" value="ECO:0007669"/>
    <property type="project" value="InterPro"/>
</dbReference>
<feature type="transmembrane region" description="Helical" evidence="13">
    <location>
        <begin position="1115"/>
        <end position="1137"/>
    </location>
</feature>
<dbReference type="EMBL" id="BRXY01000074">
    <property type="protein sequence ID" value="GMH61803.1"/>
    <property type="molecule type" value="Genomic_DNA"/>
</dbReference>
<keyword evidence="5" id="KW-0631">Potassium channel</keyword>
<sequence>MEAVKEDVPTPLQLGLRKADGTSANKAHRKTHIKKIELQTLRRPDGQAISEAKLLKVGKANMGITTVVPVIEEPSIQNSSSEKSVSMGDHAVAPAPVIGSQNSRLVHLRAQSRANLSLREKLYFFLEDESSSTLAYHFGNFITVSILCSIVVVCVETMDGPNHYNQPGADVNQAKYPFLASESTYDILEVVFTVIFTVELVMRLLAADCFFVRAESESLKLKTIAPDGEENAPFFLSLMNWADLVAVLPFYIMLPLNDENKKDFAQMVGFAKAIRSLRIFKLSRQFEGSEILSYAISKSITPLVLPLFFFFLFTFVFGALIFFVEPCYNYETCKFPDIFVSCYFSMVTMTTVGYGDNFPTTMFSRAVATMIMLFGALFLSMPVAIVGSEFNQAWEKLEKIEGKDDVTIKQELHEFEMRKKRLGVNLLTRLYKNGSKMNKRQVLNMIERVTDRVLHQESQIENAETVSDTRFYLYETYLKISDHINAVYDLLNLNGLTVERIEWVLDVLSSKSSLMAKVIGISAAAGEDGSGTSTHNLAAQIRESHGDSAEVLSRKKAAHGHHRARQGTFSSRHGSGPGSPEVATSPDSPGSPGSSNGGGSPRQDEPRRSSGRRVSRAHTRSFFTADERDSTRGSARGARPTLDLSKVAESLRDITGDKKDRSKTQTDGLGLTEEQLRQLQIAAGKENRGALASVANVLQDGVKNAKSAFGSAGTNAEEKNFVQFICDAMYNDSLRDRLWLLLEVPESSKRAKFLSYFMIIVIISSIALFMMESIPQFTMYRENSEACMHVVEMYCEDKYGVPEVNPGCFVYNSSSTRLRFGCRDEDCFGVGRNFGAGLFSEKPADGLYHSCDAFVGDDDGTLEGRPFASQDMLPTINDFTWLVENMNGLHDVCYRQECNNAHYSFFDFSPIYMFCETFFAVVFTLEVFLRAFVSRNIIKFLFDPMNLLDIASVAPFYIEVLISFSQDKATDFRISGADSAGIMLLKILKVTRVFKMTRHFSGTLVLSDTFKRSLNKLYIPFFMLTLITTVFALLFYVVEGGTACFVGEDCEFKWPDEDILGDLPQGTRVMVTQYGDNTSLIPDALHSLFFVLVTITSVGYGDMYPKTMMGKSINILLMMFGTLYLSMPLTIVGGQFISSYRSMQETDRLFEIACQQTSELSVHGEKEVTISRKLSRGFKSYKVKMPLATRATIDEYRKARDHVKEAYEILDTALKRALDADRAELDRKDEAEAGSDSRGRDGGKTGPEIIVGAVADVLPLLDRINRKHVGFAPVVRYCDRLLISEEAKAMVS</sequence>
<comment type="caution">
    <text evidence="15">The sequence shown here is derived from an EMBL/GenBank/DDBJ whole genome shotgun (WGS) entry which is preliminary data.</text>
</comment>
<feature type="compositionally biased region" description="Basic and acidic residues" evidence="12">
    <location>
        <begin position="649"/>
        <end position="664"/>
    </location>
</feature>
<evidence type="ECO:0000256" key="9">
    <source>
        <dbReference type="ARBA" id="ARBA00023065"/>
    </source>
</evidence>
<feature type="domain" description="Ion transport" evidence="14">
    <location>
        <begin position="137"/>
        <end position="393"/>
    </location>
</feature>
<keyword evidence="7" id="KW-0630">Potassium</keyword>
<keyword evidence="6" id="KW-0851">Voltage-gated channel</keyword>
<dbReference type="Proteomes" id="UP001165085">
    <property type="component" value="Unassembled WGS sequence"/>
</dbReference>
<feature type="transmembrane region" description="Helical" evidence="13">
    <location>
        <begin position="753"/>
        <end position="771"/>
    </location>
</feature>
<comment type="subcellular location">
    <subcellularLocation>
        <location evidence="1">Membrane</location>
        <topology evidence="1">Multi-pass membrane protein</topology>
    </subcellularLocation>
</comment>
<feature type="transmembrane region" description="Helical" evidence="13">
    <location>
        <begin position="134"/>
        <end position="158"/>
    </location>
</feature>
<feature type="compositionally biased region" description="Basic residues" evidence="12">
    <location>
        <begin position="609"/>
        <end position="619"/>
    </location>
</feature>
<feature type="transmembrane region" description="Helical" evidence="13">
    <location>
        <begin position="911"/>
        <end position="933"/>
    </location>
</feature>
<dbReference type="PANTHER" id="PTHR11537:SF254">
    <property type="entry name" value="POTASSIUM VOLTAGE-GATED CHANNEL PROTEIN SHAB"/>
    <property type="match status" value="1"/>
</dbReference>
<evidence type="ECO:0000259" key="14">
    <source>
        <dbReference type="Pfam" id="PF00520"/>
    </source>
</evidence>
<feature type="transmembrane region" description="Helical" evidence="13">
    <location>
        <begin position="366"/>
        <end position="387"/>
    </location>
</feature>
<dbReference type="InterPro" id="IPR027359">
    <property type="entry name" value="Volt_channel_dom_sf"/>
</dbReference>
<dbReference type="Pfam" id="PF00520">
    <property type="entry name" value="Ion_trans"/>
    <property type="match status" value="2"/>
</dbReference>
<dbReference type="GO" id="GO:0001508">
    <property type="term" value="P:action potential"/>
    <property type="evidence" value="ECO:0007669"/>
    <property type="project" value="TreeGrafter"/>
</dbReference>
<feature type="region of interest" description="Disordered" evidence="12">
    <location>
        <begin position="1225"/>
        <end position="1245"/>
    </location>
</feature>
<keyword evidence="8 13" id="KW-1133">Transmembrane helix</keyword>
<dbReference type="PRINTS" id="PR00169">
    <property type="entry name" value="KCHANNEL"/>
</dbReference>
<name>A0A9W7E0V6_9STRA</name>
<feature type="compositionally biased region" description="Basic and acidic residues" evidence="12">
    <location>
        <begin position="1225"/>
        <end position="1243"/>
    </location>
</feature>
<evidence type="ECO:0000256" key="7">
    <source>
        <dbReference type="ARBA" id="ARBA00022958"/>
    </source>
</evidence>
<proteinExistence type="predicted"/>
<feature type="transmembrane region" description="Helical" evidence="13">
    <location>
        <begin position="232"/>
        <end position="254"/>
    </location>
</feature>
<evidence type="ECO:0000256" key="6">
    <source>
        <dbReference type="ARBA" id="ARBA00022882"/>
    </source>
</evidence>
<evidence type="ECO:0000313" key="15">
    <source>
        <dbReference type="EMBL" id="GMH61803.1"/>
    </source>
</evidence>
<dbReference type="Gene3D" id="1.10.287.70">
    <property type="match status" value="2"/>
</dbReference>
<feature type="domain" description="Ion transport" evidence="14">
    <location>
        <begin position="910"/>
        <end position="1139"/>
    </location>
</feature>